<reference evidence="10 11" key="1">
    <citation type="journal article" date="2019" name="Nat. Ecol. Evol.">
        <title>Megaphylogeny resolves global patterns of mushroom evolution.</title>
        <authorList>
            <person name="Varga T."/>
            <person name="Krizsan K."/>
            <person name="Foldi C."/>
            <person name="Dima B."/>
            <person name="Sanchez-Garcia M."/>
            <person name="Sanchez-Ramirez S."/>
            <person name="Szollosi G.J."/>
            <person name="Szarkandi J.G."/>
            <person name="Papp V."/>
            <person name="Albert L."/>
            <person name="Andreopoulos W."/>
            <person name="Angelini C."/>
            <person name="Antonin V."/>
            <person name="Barry K.W."/>
            <person name="Bougher N.L."/>
            <person name="Buchanan P."/>
            <person name="Buyck B."/>
            <person name="Bense V."/>
            <person name="Catcheside P."/>
            <person name="Chovatia M."/>
            <person name="Cooper J."/>
            <person name="Damon W."/>
            <person name="Desjardin D."/>
            <person name="Finy P."/>
            <person name="Geml J."/>
            <person name="Haridas S."/>
            <person name="Hughes K."/>
            <person name="Justo A."/>
            <person name="Karasinski D."/>
            <person name="Kautmanova I."/>
            <person name="Kiss B."/>
            <person name="Kocsube S."/>
            <person name="Kotiranta H."/>
            <person name="LaButti K.M."/>
            <person name="Lechner B.E."/>
            <person name="Liimatainen K."/>
            <person name="Lipzen A."/>
            <person name="Lukacs Z."/>
            <person name="Mihaltcheva S."/>
            <person name="Morgado L.N."/>
            <person name="Niskanen T."/>
            <person name="Noordeloos M.E."/>
            <person name="Ohm R.A."/>
            <person name="Ortiz-Santana B."/>
            <person name="Ovrebo C."/>
            <person name="Racz N."/>
            <person name="Riley R."/>
            <person name="Savchenko A."/>
            <person name="Shiryaev A."/>
            <person name="Soop K."/>
            <person name="Spirin V."/>
            <person name="Szebenyi C."/>
            <person name="Tomsovsky M."/>
            <person name="Tulloss R.E."/>
            <person name="Uehling J."/>
            <person name="Grigoriev I.V."/>
            <person name="Vagvolgyi C."/>
            <person name="Papp T."/>
            <person name="Martin F.M."/>
            <person name="Miettinen O."/>
            <person name="Hibbett D.S."/>
            <person name="Nagy L.G."/>
        </authorList>
    </citation>
    <scope>NUCLEOTIDE SEQUENCE [LARGE SCALE GENOMIC DNA]</scope>
    <source>
        <strain evidence="10 11">CBS 166.37</strain>
    </source>
</reference>
<proteinExistence type="inferred from homology"/>
<dbReference type="Pfam" id="PF02221">
    <property type="entry name" value="E1_DerP2_DerF2"/>
    <property type="match status" value="1"/>
</dbReference>
<evidence type="ECO:0000256" key="2">
    <source>
        <dbReference type="ARBA" id="ARBA00006370"/>
    </source>
</evidence>
<dbReference type="InterPro" id="IPR033917">
    <property type="entry name" value="ML_PG-PI_TP"/>
</dbReference>
<keyword evidence="7" id="KW-0445">Lipid transport</keyword>
<dbReference type="STRING" id="68775.A0A5C3M6X6"/>
<dbReference type="OrthoDB" id="6409159at2759"/>
<keyword evidence="6 8" id="KW-0732">Signal</keyword>
<gene>
    <name evidence="10" type="ORF">BDQ12DRAFT_678851</name>
</gene>
<evidence type="ECO:0000256" key="5">
    <source>
        <dbReference type="ARBA" id="ARBA00022448"/>
    </source>
</evidence>
<dbReference type="GO" id="GO:0032366">
    <property type="term" value="P:intracellular sterol transport"/>
    <property type="evidence" value="ECO:0007669"/>
    <property type="project" value="InterPro"/>
</dbReference>
<dbReference type="EMBL" id="ML213595">
    <property type="protein sequence ID" value="TFK41080.1"/>
    <property type="molecule type" value="Genomic_DNA"/>
</dbReference>
<dbReference type="FunFam" id="2.70.220.10:FF:000004">
    <property type="entry name" value="Related to phosphatidylglycerol/phosphatidylinositol transfer protein"/>
    <property type="match status" value="1"/>
</dbReference>
<name>A0A5C3M6X6_9AGAR</name>
<evidence type="ECO:0000256" key="6">
    <source>
        <dbReference type="ARBA" id="ARBA00022729"/>
    </source>
</evidence>
<comment type="function">
    <text evidence="1">Catalyzes the intermembrane transfer of phosphatidylglycerol and phosphatidylinositol.</text>
</comment>
<feature type="chain" id="PRO_5022665724" description="Phosphatidylglycerol/phosphatidylinositol transfer protein" evidence="8">
    <location>
        <begin position="21"/>
        <end position="176"/>
    </location>
</feature>
<dbReference type="AlphaFoldDB" id="A0A5C3M6X6"/>
<evidence type="ECO:0000313" key="10">
    <source>
        <dbReference type="EMBL" id="TFK41080.1"/>
    </source>
</evidence>
<evidence type="ECO:0000313" key="11">
    <source>
        <dbReference type="Proteomes" id="UP000308652"/>
    </source>
</evidence>
<feature type="signal peptide" evidence="8">
    <location>
        <begin position="1"/>
        <end position="20"/>
    </location>
</feature>
<dbReference type="GO" id="GO:0032934">
    <property type="term" value="F:sterol binding"/>
    <property type="evidence" value="ECO:0007669"/>
    <property type="project" value="InterPro"/>
</dbReference>
<evidence type="ECO:0000259" key="9">
    <source>
        <dbReference type="SMART" id="SM00737"/>
    </source>
</evidence>
<organism evidence="10 11">
    <name type="scientific">Crucibulum laeve</name>
    <dbReference type="NCBI Taxonomy" id="68775"/>
    <lineage>
        <taxon>Eukaryota</taxon>
        <taxon>Fungi</taxon>
        <taxon>Dikarya</taxon>
        <taxon>Basidiomycota</taxon>
        <taxon>Agaricomycotina</taxon>
        <taxon>Agaricomycetes</taxon>
        <taxon>Agaricomycetidae</taxon>
        <taxon>Agaricales</taxon>
        <taxon>Agaricineae</taxon>
        <taxon>Nidulariaceae</taxon>
        <taxon>Crucibulum</taxon>
    </lineage>
</organism>
<dbReference type="PANTHER" id="PTHR11306:SF0">
    <property type="entry name" value="PHOSPHATIDYLGLYCEROL_PHOSPHATIDYLINOSITOL TRANSFER PROTEIN"/>
    <property type="match status" value="1"/>
</dbReference>
<evidence type="ECO:0000256" key="8">
    <source>
        <dbReference type="SAM" id="SignalP"/>
    </source>
</evidence>
<comment type="subunit">
    <text evidence="3">Monomer.</text>
</comment>
<dbReference type="PANTHER" id="PTHR11306">
    <property type="entry name" value="NIEMANN PICK TYPE C2 PROTEIN NPC2-RELATED"/>
    <property type="match status" value="1"/>
</dbReference>
<dbReference type="Gene3D" id="2.70.220.10">
    <property type="entry name" value="Ganglioside GM2 activator"/>
    <property type="match status" value="2"/>
</dbReference>
<feature type="domain" description="MD-2-related lipid-recognition" evidence="9">
    <location>
        <begin position="43"/>
        <end position="165"/>
    </location>
</feature>
<evidence type="ECO:0000256" key="1">
    <source>
        <dbReference type="ARBA" id="ARBA00002053"/>
    </source>
</evidence>
<protein>
    <recommendedName>
        <fullName evidence="4">Phosphatidylglycerol/phosphatidylinositol transfer protein</fullName>
    </recommendedName>
</protein>
<dbReference type="InterPro" id="IPR036846">
    <property type="entry name" value="GM2-AP_sf"/>
</dbReference>
<evidence type="ECO:0000256" key="3">
    <source>
        <dbReference type="ARBA" id="ARBA00011245"/>
    </source>
</evidence>
<accession>A0A5C3M6X6</accession>
<comment type="similarity">
    <text evidence="2">Belongs to the NPC2 family.</text>
</comment>
<dbReference type="Proteomes" id="UP000308652">
    <property type="component" value="Unassembled WGS sequence"/>
</dbReference>
<evidence type="ECO:0000256" key="4">
    <source>
        <dbReference type="ARBA" id="ARBA00016056"/>
    </source>
</evidence>
<sequence>MRPSAYLSVLVLGLASLVAAKPFDGQVPLQSDGTVHTTDGWDYEICSGPEATVQIESIEVSPDPPKPGQDLTVKVKGTALGVIEDGAYADVVVKLGLIKLLQKQFDICEEARNANASVQCPVEQGTYTVQQTVALPKEIPKAKFTINVDGFTKDDEELLCLKLHVNFMKNPFPRLW</sequence>
<dbReference type="InterPro" id="IPR014756">
    <property type="entry name" value="Ig_E-set"/>
</dbReference>
<dbReference type="InterPro" id="IPR039670">
    <property type="entry name" value="NPC2-like"/>
</dbReference>
<dbReference type="InterPro" id="IPR003172">
    <property type="entry name" value="ML_dom"/>
</dbReference>
<dbReference type="CDD" id="cd00917">
    <property type="entry name" value="PG-PI_TP"/>
    <property type="match status" value="1"/>
</dbReference>
<keyword evidence="5" id="KW-0813">Transport</keyword>
<evidence type="ECO:0000256" key="7">
    <source>
        <dbReference type="ARBA" id="ARBA00023055"/>
    </source>
</evidence>
<dbReference type="SMART" id="SM00737">
    <property type="entry name" value="ML"/>
    <property type="match status" value="1"/>
</dbReference>
<keyword evidence="11" id="KW-1185">Reference proteome</keyword>
<dbReference type="SUPFAM" id="SSF81296">
    <property type="entry name" value="E set domains"/>
    <property type="match status" value="1"/>
</dbReference>